<dbReference type="InterPro" id="IPR017896">
    <property type="entry name" value="4Fe4S_Fe-S-bd"/>
</dbReference>
<keyword evidence="7" id="KW-1185">Reference proteome</keyword>
<feature type="domain" description="4Fe-4S ferredoxin-type" evidence="5">
    <location>
        <begin position="52"/>
        <end position="82"/>
    </location>
</feature>
<evidence type="ECO:0000256" key="2">
    <source>
        <dbReference type="ARBA" id="ARBA00023002"/>
    </source>
</evidence>
<keyword evidence="2" id="KW-0560">Oxidoreductase</keyword>
<name>B8JEP3_ANAD2</name>
<dbReference type="Gene3D" id="3.50.50.60">
    <property type="entry name" value="FAD/NAD(P)-binding domain"/>
    <property type="match status" value="2"/>
</dbReference>
<organism evidence="6 7">
    <name type="scientific">Anaeromyxobacter dehalogenans (strain ATCC BAA-258 / DSM 21875 / 2CP-1)</name>
    <dbReference type="NCBI Taxonomy" id="455488"/>
    <lineage>
        <taxon>Bacteria</taxon>
        <taxon>Pseudomonadati</taxon>
        <taxon>Myxococcota</taxon>
        <taxon>Myxococcia</taxon>
        <taxon>Myxococcales</taxon>
        <taxon>Cystobacterineae</taxon>
        <taxon>Anaeromyxobacteraceae</taxon>
        <taxon>Anaeromyxobacter</taxon>
    </lineage>
</organism>
<dbReference type="PRINTS" id="PR00469">
    <property type="entry name" value="PNDRDTASEII"/>
</dbReference>
<feature type="domain" description="4Fe-4S ferredoxin-type" evidence="5">
    <location>
        <begin position="83"/>
        <end position="112"/>
    </location>
</feature>
<keyword evidence="4" id="KW-0812">Transmembrane</keyword>
<dbReference type="PANTHER" id="PTHR48105">
    <property type="entry name" value="THIOREDOXIN REDUCTASE 1-RELATED-RELATED"/>
    <property type="match status" value="1"/>
</dbReference>
<dbReference type="KEGG" id="acp:A2cp1_2852"/>
<evidence type="ECO:0000313" key="7">
    <source>
        <dbReference type="Proteomes" id="UP000007089"/>
    </source>
</evidence>
<feature type="compositionally biased region" description="Low complexity" evidence="3">
    <location>
        <begin position="446"/>
        <end position="462"/>
    </location>
</feature>
<dbReference type="InterPro" id="IPR036188">
    <property type="entry name" value="FAD/NAD-bd_sf"/>
</dbReference>
<keyword evidence="1" id="KW-0285">Flavoprotein</keyword>
<dbReference type="Proteomes" id="UP000007089">
    <property type="component" value="Chromosome"/>
</dbReference>
<feature type="transmembrane region" description="Helical" evidence="4">
    <location>
        <begin position="6"/>
        <end position="24"/>
    </location>
</feature>
<feature type="region of interest" description="Disordered" evidence="3">
    <location>
        <begin position="432"/>
        <end position="462"/>
    </location>
</feature>
<gene>
    <name evidence="6" type="ordered locus">A2cp1_2852</name>
</gene>
<dbReference type="PRINTS" id="PR00368">
    <property type="entry name" value="FADPNR"/>
</dbReference>
<dbReference type="GO" id="GO:0016491">
    <property type="term" value="F:oxidoreductase activity"/>
    <property type="evidence" value="ECO:0007669"/>
    <property type="project" value="UniProtKB-KW"/>
</dbReference>
<dbReference type="AlphaFoldDB" id="B8JEP3"/>
<reference evidence="6" key="1">
    <citation type="submission" date="2009-01" db="EMBL/GenBank/DDBJ databases">
        <title>Complete sequence of Anaeromyxobacter dehalogenans 2CP-1.</title>
        <authorList>
            <consortium name="US DOE Joint Genome Institute"/>
            <person name="Lucas S."/>
            <person name="Copeland A."/>
            <person name="Lapidus A."/>
            <person name="Glavina del Rio T."/>
            <person name="Dalin E."/>
            <person name="Tice H."/>
            <person name="Bruce D."/>
            <person name="Goodwin L."/>
            <person name="Pitluck S."/>
            <person name="Saunders E."/>
            <person name="Brettin T."/>
            <person name="Detter J.C."/>
            <person name="Han C."/>
            <person name="Larimer F."/>
            <person name="Land M."/>
            <person name="Hauser L."/>
            <person name="Kyrpides N."/>
            <person name="Ovchinnikova G."/>
            <person name="Beliaev A.S."/>
            <person name="Richardson P."/>
        </authorList>
    </citation>
    <scope>NUCLEOTIDE SEQUENCE</scope>
    <source>
        <strain evidence="6">2CP-1</strain>
    </source>
</reference>
<dbReference type="HOGENOM" id="CLU_374940_0_0_7"/>
<dbReference type="InterPro" id="IPR050097">
    <property type="entry name" value="Ferredoxin-NADP_redctase_2"/>
</dbReference>
<dbReference type="RefSeq" id="WP_012633942.1">
    <property type="nucleotide sequence ID" value="NC_011891.1"/>
</dbReference>
<feature type="transmembrane region" description="Helical" evidence="4">
    <location>
        <begin position="555"/>
        <end position="573"/>
    </location>
</feature>
<dbReference type="EMBL" id="CP001359">
    <property type="protein sequence ID" value="ACL66189.1"/>
    <property type="molecule type" value="Genomic_DNA"/>
</dbReference>
<dbReference type="SUPFAM" id="SSF51905">
    <property type="entry name" value="FAD/NAD(P)-binding domain"/>
    <property type="match status" value="2"/>
</dbReference>
<dbReference type="PROSITE" id="PS51379">
    <property type="entry name" value="4FE4S_FER_2"/>
    <property type="match status" value="2"/>
</dbReference>
<keyword evidence="4" id="KW-0472">Membrane</keyword>
<dbReference type="Pfam" id="PF13237">
    <property type="entry name" value="Fer4_10"/>
    <property type="match status" value="1"/>
</dbReference>
<dbReference type="SUPFAM" id="SSF54862">
    <property type="entry name" value="4Fe-4S ferredoxins"/>
    <property type="match status" value="1"/>
</dbReference>
<feature type="transmembrane region" description="Helical" evidence="4">
    <location>
        <begin position="718"/>
        <end position="743"/>
    </location>
</feature>
<feature type="transmembrane region" description="Helical" evidence="4">
    <location>
        <begin position="470"/>
        <end position="488"/>
    </location>
</feature>
<protein>
    <submittedName>
        <fullName evidence="6">FAD-dependent pyridine nucleotide-disulphide oxidoreductase</fullName>
    </submittedName>
</protein>
<evidence type="ECO:0000256" key="1">
    <source>
        <dbReference type="ARBA" id="ARBA00022630"/>
    </source>
</evidence>
<evidence type="ECO:0000313" key="6">
    <source>
        <dbReference type="EMBL" id="ACL66189.1"/>
    </source>
</evidence>
<evidence type="ECO:0000256" key="4">
    <source>
        <dbReference type="SAM" id="Phobius"/>
    </source>
</evidence>
<accession>B8JEP3</accession>
<evidence type="ECO:0000256" key="3">
    <source>
        <dbReference type="SAM" id="MobiDB-lite"/>
    </source>
</evidence>
<keyword evidence="4" id="KW-1133">Transmembrane helix</keyword>
<feature type="transmembrane region" description="Helical" evidence="4">
    <location>
        <begin position="516"/>
        <end position="534"/>
    </location>
</feature>
<feature type="transmembrane region" description="Helical" evidence="4">
    <location>
        <begin position="579"/>
        <end position="601"/>
    </location>
</feature>
<sequence>MDLATLWIVSGSLASVGLLAGGHLGRRWARERRDAAELEAKRARGQHLARSLHPIIDPNVCIGSLSCLRACPEGDILGIVDGAAKLVHADHCIGHGRCAAECPVGAIRLVFGTAERGVDLPEVDAFFESSRPGVHVVGELGGMGLIKNAIQQGLQVAERLAETASRQAPVAVVGAGPAGIATALGLKARGVPFRLLEQGTMGGSIAHYPRKKVAMTEPVELPLVGRFGKRLISKEELLASWQRVLAKAGIPVEEGVKVTGLDGEDGRFELRTERGTVQASKVVLAVGRRGTPRRLGVPGEEQEKVLYGLLDPEAFDGNRVLVVGGGDSALEAAIQLATESSAEVTLSYRGAELARCREANRARLQELAAARRVRVLLGSQVTAIRPRQVVLEVGGRAATLENDFVVVNVGGELPVELLSKAGVALRRYHGEAPGQVHRPARPRPAAPGAAGARPAAGASRTAAGRRRRRAFHAAYALAGLVILAVLAWKGREYYPLARVERLRSPLHPSMKPAGPWGHGVGIAATLFMLSNFLYAVRKRWKRFAPLGSIRGWLDFHVFVGFMSPLVIAFHAAFQSNNLLATGTAGALCIVVGTGIVGRFIYGAVPSDGGKAVELADLLARFERSRAALGPLLQEAGAPARALLDRATAPVRAGSLALLFVRMPAESLLLRLRLLRVRGSFRGTGHHAEFRATLVALARLRWQIRFYASLKRLLRGWRVFHASLAGFLVLVIAAHIGVSLYLGYGLLHR</sequence>
<proteinExistence type="predicted"/>
<dbReference type="Gene3D" id="3.30.70.20">
    <property type="match status" value="1"/>
</dbReference>
<dbReference type="Pfam" id="PF13738">
    <property type="entry name" value="Pyr_redox_3"/>
    <property type="match status" value="1"/>
</dbReference>
<evidence type="ECO:0000259" key="5">
    <source>
        <dbReference type="PROSITE" id="PS51379"/>
    </source>
</evidence>